<dbReference type="STRING" id="223786.SAMN05216234_1635"/>
<dbReference type="EMBL" id="FOXB01000063">
    <property type="protein sequence ID" value="SFP95276.1"/>
    <property type="molecule type" value="Genomic_DNA"/>
</dbReference>
<dbReference type="RefSeq" id="WP_092914200.1">
    <property type="nucleotide sequence ID" value="NZ_FOXB01000063.1"/>
</dbReference>
<dbReference type="GO" id="GO:0016887">
    <property type="term" value="F:ATP hydrolysis activity"/>
    <property type="evidence" value="ECO:0007669"/>
    <property type="project" value="InterPro"/>
</dbReference>
<accession>A0A1I5UL12</accession>
<organism evidence="5 6">
    <name type="scientific">Hydrogenimonas thermophila</name>
    <dbReference type="NCBI Taxonomy" id="223786"/>
    <lineage>
        <taxon>Bacteria</taxon>
        <taxon>Pseudomonadati</taxon>
        <taxon>Campylobacterota</taxon>
        <taxon>Epsilonproteobacteria</taxon>
        <taxon>Campylobacterales</taxon>
        <taxon>Hydrogenimonadaceae</taxon>
        <taxon>Hydrogenimonas</taxon>
    </lineage>
</organism>
<dbReference type="SMART" id="SM00382">
    <property type="entry name" value="AAA"/>
    <property type="match status" value="1"/>
</dbReference>
<sequence length="293" mass="32957">MIEVSIKKELLSVDGKLELSIDMNFEDGEFVALFGESGAGKTTILRMIAGLEVPDSGRIVVKNQVWFDSQKNINLHPSKRKIGFVFQDYALFPNMTVKENLTFALQKGDDAEIIDELIETVGLKELINRYPSQLSGGQQQRVAMTRALVRRPNILLLDEPLSALDHTMRHKLQDELAKIHKQFNLTTILVSHDPSEIFRLCNRVYQLESGVVKKEGSPSEIFVKEKISGSFKFVGEVLAIESCKPVYLLTVAVGTQIVKIMATESEREELHIGSRIQIVSKAFHPMIFKIDST</sequence>
<dbReference type="Gene3D" id="3.40.50.300">
    <property type="entry name" value="P-loop containing nucleotide triphosphate hydrolases"/>
    <property type="match status" value="1"/>
</dbReference>
<dbReference type="InterPro" id="IPR050093">
    <property type="entry name" value="ABC_SmlMolc_Importer"/>
</dbReference>
<dbReference type="PROSITE" id="PS50893">
    <property type="entry name" value="ABC_TRANSPORTER_2"/>
    <property type="match status" value="1"/>
</dbReference>
<reference evidence="5 6" key="1">
    <citation type="submission" date="2016-10" db="EMBL/GenBank/DDBJ databases">
        <authorList>
            <person name="de Groot N.N."/>
        </authorList>
    </citation>
    <scope>NUCLEOTIDE SEQUENCE [LARGE SCALE GENOMIC DNA]</scope>
    <source>
        <strain evidence="5 6">EP1-55-1</strain>
    </source>
</reference>
<evidence type="ECO:0000259" key="4">
    <source>
        <dbReference type="PROSITE" id="PS50893"/>
    </source>
</evidence>
<keyword evidence="3 5" id="KW-0067">ATP-binding</keyword>
<proteinExistence type="predicted"/>
<keyword evidence="2" id="KW-0547">Nucleotide-binding</keyword>
<keyword evidence="6" id="KW-1185">Reference proteome</keyword>
<evidence type="ECO:0000256" key="1">
    <source>
        <dbReference type="ARBA" id="ARBA00022448"/>
    </source>
</evidence>
<dbReference type="Pfam" id="PF00005">
    <property type="entry name" value="ABC_tran"/>
    <property type="match status" value="1"/>
</dbReference>
<evidence type="ECO:0000313" key="5">
    <source>
        <dbReference type="EMBL" id="SFP95276.1"/>
    </source>
</evidence>
<dbReference type="GO" id="GO:0005524">
    <property type="term" value="F:ATP binding"/>
    <property type="evidence" value="ECO:0007669"/>
    <property type="project" value="UniProtKB-KW"/>
</dbReference>
<dbReference type="InterPro" id="IPR027417">
    <property type="entry name" value="P-loop_NTPase"/>
</dbReference>
<keyword evidence="1" id="KW-0813">Transport</keyword>
<dbReference type="InterPro" id="IPR003439">
    <property type="entry name" value="ABC_transporter-like_ATP-bd"/>
</dbReference>
<dbReference type="PANTHER" id="PTHR42781:SF4">
    <property type="entry name" value="SPERMIDINE_PUTRESCINE IMPORT ATP-BINDING PROTEIN POTA"/>
    <property type="match status" value="1"/>
</dbReference>
<protein>
    <submittedName>
        <fullName evidence="5">Molybdate transport system ATP-binding protein</fullName>
    </submittedName>
</protein>
<dbReference type="AlphaFoldDB" id="A0A1I5UL12"/>
<evidence type="ECO:0000313" key="6">
    <source>
        <dbReference type="Proteomes" id="UP000199227"/>
    </source>
</evidence>
<name>A0A1I5UL12_9BACT</name>
<evidence type="ECO:0000256" key="2">
    <source>
        <dbReference type="ARBA" id="ARBA00022741"/>
    </source>
</evidence>
<dbReference type="OrthoDB" id="9814623at2"/>
<dbReference type="Proteomes" id="UP000199227">
    <property type="component" value="Unassembled WGS sequence"/>
</dbReference>
<gene>
    <name evidence="5" type="ORF">SAMN05216234_1635</name>
</gene>
<dbReference type="SUPFAM" id="SSF52540">
    <property type="entry name" value="P-loop containing nucleoside triphosphate hydrolases"/>
    <property type="match status" value="1"/>
</dbReference>
<evidence type="ECO:0000256" key="3">
    <source>
        <dbReference type="ARBA" id="ARBA00022840"/>
    </source>
</evidence>
<dbReference type="InterPro" id="IPR003593">
    <property type="entry name" value="AAA+_ATPase"/>
</dbReference>
<dbReference type="PANTHER" id="PTHR42781">
    <property type="entry name" value="SPERMIDINE/PUTRESCINE IMPORT ATP-BINDING PROTEIN POTA"/>
    <property type="match status" value="1"/>
</dbReference>
<feature type="domain" description="ABC transporter" evidence="4">
    <location>
        <begin position="1"/>
        <end position="234"/>
    </location>
</feature>